<accession>A0A3D8T1S0</accession>
<dbReference type="GO" id="GO:0007264">
    <property type="term" value="P:small GTPase-mediated signal transduction"/>
    <property type="evidence" value="ECO:0007669"/>
    <property type="project" value="UniProtKB-UniRule"/>
</dbReference>
<dbReference type="Pfam" id="PF00996">
    <property type="entry name" value="GDI"/>
    <property type="match status" value="1"/>
</dbReference>
<comment type="similarity">
    <text evidence="1 2">Belongs to the Rab GDI family.</text>
</comment>
<dbReference type="Gene3D" id="1.10.405.10">
    <property type="entry name" value="Guanine Nucleotide Dissociation Inhibitor, domain 1"/>
    <property type="match status" value="1"/>
</dbReference>
<dbReference type="GO" id="GO:0005829">
    <property type="term" value="C:cytosol"/>
    <property type="evidence" value="ECO:0007669"/>
    <property type="project" value="TreeGrafter"/>
</dbReference>
<dbReference type="InterPro" id="IPR036188">
    <property type="entry name" value="FAD/NAD-bd_sf"/>
</dbReference>
<dbReference type="GO" id="GO:0005968">
    <property type="term" value="C:Rab-protein geranylgeranyltransferase complex"/>
    <property type="evidence" value="ECO:0007669"/>
    <property type="project" value="TreeGrafter"/>
</dbReference>
<evidence type="ECO:0000313" key="3">
    <source>
        <dbReference type="EMBL" id="RDW92506.1"/>
    </source>
</evidence>
<evidence type="ECO:0000256" key="1">
    <source>
        <dbReference type="ARBA" id="ARBA00005593"/>
    </source>
</evidence>
<gene>
    <name evidence="3" type="ORF">BP5796_01900</name>
</gene>
<dbReference type="SUPFAM" id="SSF54373">
    <property type="entry name" value="FAD-linked reductases, C-terminal domain"/>
    <property type="match status" value="1"/>
</dbReference>
<dbReference type="GO" id="GO:0005634">
    <property type="term" value="C:nucleus"/>
    <property type="evidence" value="ECO:0007669"/>
    <property type="project" value="TreeGrafter"/>
</dbReference>
<protein>
    <recommendedName>
        <fullName evidence="2">Rab proteins geranylgeranyltransferase</fullName>
    </recommendedName>
</protein>
<name>A0A3D8T1S0_9HELO</name>
<dbReference type="PANTHER" id="PTHR11787">
    <property type="entry name" value="RAB GDP-DISSOCIATION INHIBITOR"/>
    <property type="match status" value="1"/>
</dbReference>
<dbReference type="Gene3D" id="3.50.50.60">
    <property type="entry name" value="FAD/NAD(P)-binding domain"/>
    <property type="match status" value="1"/>
</dbReference>
<dbReference type="PRINTS" id="PR00891">
    <property type="entry name" value="RABGDIREP"/>
</dbReference>
<dbReference type="InterPro" id="IPR018203">
    <property type="entry name" value="GDP_dissociation_inhibitor"/>
</dbReference>
<dbReference type="OrthoDB" id="1923006at2759"/>
<dbReference type="Gene3D" id="3.30.519.10">
    <property type="entry name" value="Guanine Nucleotide Dissociation Inhibitor, domain 2"/>
    <property type="match status" value="1"/>
</dbReference>
<comment type="caution">
    <text evidence="3">The sequence shown here is derived from an EMBL/GenBank/DDBJ whole genome shotgun (WGS) entry which is preliminary data.</text>
</comment>
<proteinExistence type="inferred from homology"/>
<dbReference type="InterPro" id="IPR017230">
    <property type="entry name" value="Mrs6"/>
</dbReference>
<keyword evidence="4" id="KW-1185">Reference proteome</keyword>
<dbReference type="SUPFAM" id="SSF51905">
    <property type="entry name" value="FAD/NAD(P)-binding domain"/>
    <property type="match status" value="1"/>
</dbReference>
<dbReference type="PANTHER" id="PTHR11787:SF4">
    <property type="entry name" value="CHM, RAB ESCORT PROTEIN 1"/>
    <property type="match status" value="1"/>
</dbReference>
<dbReference type="PIRSF" id="PIRSF037514">
    <property type="entry name" value="Rab_ger_ger_transf_A_fun"/>
    <property type="match status" value="1"/>
</dbReference>
<dbReference type="GO" id="GO:0005092">
    <property type="term" value="F:GDP-dissociation inhibitor activity"/>
    <property type="evidence" value="ECO:0007669"/>
    <property type="project" value="UniProtKB-UniRule"/>
</dbReference>
<evidence type="ECO:0000256" key="2">
    <source>
        <dbReference type="PIRNR" id="PIRNR037514"/>
    </source>
</evidence>
<organism evidence="3 4">
    <name type="scientific">Coleophoma crateriformis</name>
    <dbReference type="NCBI Taxonomy" id="565419"/>
    <lineage>
        <taxon>Eukaryota</taxon>
        <taxon>Fungi</taxon>
        <taxon>Dikarya</taxon>
        <taxon>Ascomycota</taxon>
        <taxon>Pezizomycotina</taxon>
        <taxon>Leotiomycetes</taxon>
        <taxon>Helotiales</taxon>
        <taxon>Dermateaceae</taxon>
        <taxon>Coleophoma</taxon>
    </lineage>
</organism>
<dbReference type="Proteomes" id="UP000256328">
    <property type="component" value="Unassembled WGS sequence"/>
</dbReference>
<evidence type="ECO:0000313" key="4">
    <source>
        <dbReference type="Proteomes" id="UP000256328"/>
    </source>
</evidence>
<dbReference type="AlphaFoldDB" id="A0A3D8T1S0"/>
<dbReference type="EMBL" id="PDLN01000002">
    <property type="protein sequence ID" value="RDW92506.1"/>
    <property type="molecule type" value="Genomic_DNA"/>
</dbReference>
<dbReference type="GO" id="GO:0016192">
    <property type="term" value="P:vesicle-mediated transport"/>
    <property type="evidence" value="ECO:0007669"/>
    <property type="project" value="TreeGrafter"/>
</dbReference>
<reference evidence="3 4" key="1">
    <citation type="journal article" date="2018" name="IMA Fungus">
        <title>IMA Genome-F 9: Draft genome sequence of Annulohypoxylon stygium, Aspergillus mulundensis, Berkeleyomyces basicola (syn. Thielaviopsis basicola), Ceratocystis smalleyi, two Cercospora beticola strains, Coleophoma cylindrospora, Fusarium fracticaudum, Phialophora cf. hyalina, and Morchella septimelata.</title>
        <authorList>
            <person name="Wingfield B.D."/>
            <person name="Bills G.F."/>
            <person name="Dong Y."/>
            <person name="Huang W."/>
            <person name="Nel W.J."/>
            <person name="Swalarsk-Parry B.S."/>
            <person name="Vaghefi N."/>
            <person name="Wilken P.M."/>
            <person name="An Z."/>
            <person name="de Beer Z.W."/>
            <person name="De Vos L."/>
            <person name="Chen L."/>
            <person name="Duong T.A."/>
            <person name="Gao Y."/>
            <person name="Hammerbacher A."/>
            <person name="Kikkert J.R."/>
            <person name="Li Y."/>
            <person name="Li H."/>
            <person name="Li K."/>
            <person name="Li Q."/>
            <person name="Liu X."/>
            <person name="Ma X."/>
            <person name="Naidoo K."/>
            <person name="Pethybridge S.J."/>
            <person name="Sun J."/>
            <person name="Steenkamp E.T."/>
            <person name="van der Nest M.A."/>
            <person name="van Wyk S."/>
            <person name="Wingfield M.J."/>
            <person name="Xiong C."/>
            <person name="Yue Q."/>
            <person name="Zhang X."/>
        </authorList>
    </citation>
    <scope>NUCLEOTIDE SEQUENCE [LARGE SCALE GENOMIC DNA]</scope>
    <source>
        <strain evidence="3 4">BP5796</strain>
    </source>
</reference>
<sequence>MESLSETHWDVVISGTGLQQSLLALALSRTDKKILHVDQNDYYGDAEAAFSLQEIEQWVEKINSDTLRPFQNASLWKSEAEAEKLSFSRAYTLTLSPQIIYTRSKLLSQLVSSKVYRQLEFQAVGNWWIYQKAGEDGTLAQGSLQRLPNGREDIFTDDNIDLRSKRGLVKFLKFVVDYENQAETWEPHARDSLHSFLSSKFKLPLSLQTIISALTLSLDAPDNTTVAYSLPRIARHLTSIGVFGPGFGAVVPKWGGGSELAQVACRSGAVGGAVYVLGTGVKNISLQKGSDEPGVALTLTNDEVIRARSLVQATDLKDEPSTRAPVVVSKTISIISSPLSALFTTTVEGAPTPAVSVVVIPAETFHVDDILQLHPVYLMVHSSETGECPVGQSVIYASTSQNASSKKLLGLCVSSFIKAIAAENAQLLYNLYYEQKQSTFESCSAGVVHHLQDPSLDLAFDDALLGNVEDAWNVTAKNIGLDDSGTFLQFEERNPMNGDDEDEDEGF</sequence>